<dbReference type="PANTHER" id="PTHR34294">
    <property type="entry name" value="TRANSCRIPTIONAL REGULATOR-RELATED"/>
    <property type="match status" value="1"/>
</dbReference>
<dbReference type="SUPFAM" id="SSF100950">
    <property type="entry name" value="NagB/RpiA/CoA transferase-like"/>
    <property type="match status" value="1"/>
</dbReference>
<dbReference type="PANTHER" id="PTHR34294:SF1">
    <property type="entry name" value="TRANSCRIPTIONAL REGULATOR LSRR"/>
    <property type="match status" value="1"/>
</dbReference>
<dbReference type="Gene3D" id="3.40.50.1360">
    <property type="match status" value="1"/>
</dbReference>
<dbReference type="Pfam" id="PF04198">
    <property type="entry name" value="Sugar-bind"/>
    <property type="match status" value="1"/>
</dbReference>
<dbReference type="AlphaFoldDB" id="A0A1I3C6I5"/>
<organism evidence="6 7">
    <name type="scientific">Paracoccus aminovorans</name>
    <dbReference type="NCBI Taxonomy" id="34004"/>
    <lineage>
        <taxon>Bacteria</taxon>
        <taxon>Pseudomonadati</taxon>
        <taxon>Pseudomonadota</taxon>
        <taxon>Alphaproteobacteria</taxon>
        <taxon>Rhodobacterales</taxon>
        <taxon>Paracoccaceae</taxon>
        <taxon>Paracoccus</taxon>
    </lineage>
</organism>
<proteinExistence type="inferred from homology"/>
<dbReference type="Gene3D" id="1.10.10.10">
    <property type="entry name" value="Winged helix-like DNA-binding domain superfamily/Winged helix DNA-binding domain"/>
    <property type="match status" value="1"/>
</dbReference>
<reference evidence="6 7" key="1">
    <citation type="submission" date="2016-10" db="EMBL/GenBank/DDBJ databases">
        <authorList>
            <person name="de Groot N.N."/>
        </authorList>
    </citation>
    <scope>NUCLEOTIDE SEQUENCE [LARGE SCALE GENOMIC DNA]</scope>
    <source>
        <strain evidence="6 7">DSM 8537</strain>
    </source>
</reference>
<accession>A0A1I3C6I5</accession>
<dbReference type="STRING" id="34004.SAMN04488021_12832"/>
<keyword evidence="3" id="KW-0238">DNA-binding</keyword>
<dbReference type="GO" id="GO:0030246">
    <property type="term" value="F:carbohydrate binding"/>
    <property type="evidence" value="ECO:0007669"/>
    <property type="project" value="InterPro"/>
</dbReference>
<dbReference type="InterPro" id="IPR007324">
    <property type="entry name" value="Sugar-bd_dom_put"/>
</dbReference>
<keyword evidence="2" id="KW-0805">Transcription regulation</keyword>
<evidence type="ECO:0000313" key="7">
    <source>
        <dbReference type="Proteomes" id="UP000183635"/>
    </source>
</evidence>
<protein>
    <submittedName>
        <fullName evidence="6">YD repeat-containing protein</fullName>
    </submittedName>
</protein>
<evidence type="ECO:0000256" key="2">
    <source>
        <dbReference type="ARBA" id="ARBA00023015"/>
    </source>
</evidence>
<sequence>MSNQGRKLEQAAKAAWLSHVAGKTQDEIAGIMGVSRQTAQRLVAQAVAEGLVKIRIDHPFAHCMDLAEGLRRRWGLTFCQVAPSDAPEAGVALILADAVEQWLRRPEPLTLAIGTGRTLRAAIAQLPHLDCPQHRIVSLTGNIAPDGSTAYYNVLFTLSDLVTARSFPLPLPVIAPTMRERRAVNGQPSIERLIRMSADAAVAFVGIGTVGAGAPLMLDGFLSQPDLDALVAAGAVGEITGWAYDAEGRLIEGLSNDRVASAPIPPRETTLVIGAAHGAEKVPAIRGALQGRLIGGLITDAGTAAALLKG</sequence>
<evidence type="ECO:0000259" key="5">
    <source>
        <dbReference type="Pfam" id="PF04198"/>
    </source>
</evidence>
<evidence type="ECO:0000313" key="6">
    <source>
        <dbReference type="EMBL" id="SFH70168.1"/>
    </source>
</evidence>
<comment type="similarity">
    <text evidence="1">Belongs to the SorC transcriptional regulatory family.</text>
</comment>
<name>A0A1I3C6I5_9RHOB</name>
<dbReference type="OrthoDB" id="7065657at2"/>
<dbReference type="InterPro" id="IPR036388">
    <property type="entry name" value="WH-like_DNA-bd_sf"/>
</dbReference>
<keyword evidence="4" id="KW-0804">Transcription</keyword>
<dbReference type="InterPro" id="IPR051054">
    <property type="entry name" value="SorC_transcr_regulators"/>
</dbReference>
<gene>
    <name evidence="6" type="ORF">SAMN04488021_12832</name>
</gene>
<dbReference type="RefSeq" id="WP_074969239.1">
    <property type="nucleotide sequence ID" value="NZ_CBCRYP010000029.1"/>
</dbReference>
<evidence type="ECO:0000256" key="3">
    <source>
        <dbReference type="ARBA" id="ARBA00023125"/>
    </source>
</evidence>
<evidence type="ECO:0000256" key="1">
    <source>
        <dbReference type="ARBA" id="ARBA00010466"/>
    </source>
</evidence>
<keyword evidence="7" id="KW-1185">Reference proteome</keyword>
<dbReference type="InterPro" id="IPR037171">
    <property type="entry name" value="NagB/RpiA_transferase-like"/>
</dbReference>
<evidence type="ECO:0000256" key="4">
    <source>
        <dbReference type="ARBA" id="ARBA00023163"/>
    </source>
</evidence>
<dbReference type="GO" id="GO:0003677">
    <property type="term" value="F:DNA binding"/>
    <property type="evidence" value="ECO:0007669"/>
    <property type="project" value="UniProtKB-KW"/>
</dbReference>
<dbReference type="Proteomes" id="UP000183635">
    <property type="component" value="Unassembled WGS sequence"/>
</dbReference>
<dbReference type="EMBL" id="FOPU01000028">
    <property type="protein sequence ID" value="SFH70168.1"/>
    <property type="molecule type" value="Genomic_DNA"/>
</dbReference>
<feature type="domain" description="Sugar-binding" evidence="5">
    <location>
        <begin position="59"/>
        <end position="309"/>
    </location>
</feature>